<keyword evidence="11" id="KW-1185">Reference proteome</keyword>
<dbReference type="GO" id="GO:0005634">
    <property type="term" value="C:nucleus"/>
    <property type="evidence" value="ECO:0007669"/>
    <property type="project" value="TreeGrafter"/>
</dbReference>
<evidence type="ECO:0000256" key="1">
    <source>
        <dbReference type="ARBA" id="ARBA00012513"/>
    </source>
</evidence>
<evidence type="ECO:0000256" key="5">
    <source>
        <dbReference type="ARBA" id="ARBA00022777"/>
    </source>
</evidence>
<evidence type="ECO:0000256" key="4">
    <source>
        <dbReference type="ARBA" id="ARBA00022741"/>
    </source>
</evidence>
<dbReference type="GO" id="GO:0050684">
    <property type="term" value="P:regulation of mRNA processing"/>
    <property type="evidence" value="ECO:0007669"/>
    <property type="project" value="TreeGrafter"/>
</dbReference>
<evidence type="ECO:0000313" key="11">
    <source>
        <dbReference type="Proteomes" id="UP000039046"/>
    </source>
</evidence>
<dbReference type="InterPro" id="IPR000719">
    <property type="entry name" value="Prot_kinase_dom"/>
</dbReference>
<dbReference type="EC" id="2.7.11.1" evidence="1"/>
<sequence length="294" mass="33034">MDSILQHPRYVALKMLRADCYGGHHDIFETDILFKIWQVSQKSSHQGRSHVLHLLDKFTHTGPNGEHVCLVFDVLGQYLDFQTAKYKGGRLPVKSVKLLEKQLLLGLDYLHTECGIIHTGLKPTNILLELEKPEVAMSKYLSLVAPRMTETKPQIPLREAITTPPISEITHPKVRIVDFGVASWRTKHLGDLIQPQALRAPEVTIGAPWDTGVDIWSLGCILVELIQRIVLFTGTPSARGTWTAEDDHLAQIIEVIGPFPTSFLQSESEVKNCLIQKEIFFELTLSNSPTLNGY</sequence>
<dbReference type="HOGENOM" id="CLU_000288_81_13_1"/>
<protein>
    <recommendedName>
        <fullName evidence="1">non-specific serine/threonine protein kinase</fullName>
        <ecNumber evidence="1">2.7.11.1</ecNumber>
    </recommendedName>
</protein>
<reference evidence="10 11" key="1">
    <citation type="journal article" date="2015" name="Genome Announc.">
        <title>Draft Genome Sequence and Gene Annotation of the Entomopathogenic Fungus Verticillium hemipterigenum.</title>
        <authorList>
            <person name="Horn F."/>
            <person name="Habel A."/>
            <person name="Scharf D.H."/>
            <person name="Dworschak J."/>
            <person name="Brakhage A.A."/>
            <person name="Guthke R."/>
            <person name="Hertweck C."/>
            <person name="Linde J."/>
        </authorList>
    </citation>
    <scope>NUCLEOTIDE SEQUENCE [LARGE SCALE GENOMIC DNA]</scope>
</reference>
<dbReference type="STRING" id="1531966.A0A0A1TDE6"/>
<evidence type="ECO:0000256" key="3">
    <source>
        <dbReference type="ARBA" id="ARBA00022679"/>
    </source>
</evidence>
<keyword evidence="5" id="KW-0418">Kinase</keyword>
<keyword evidence="2" id="KW-0723">Serine/threonine-protein kinase</keyword>
<keyword evidence="4" id="KW-0547">Nucleotide-binding</keyword>
<keyword evidence="6" id="KW-0067">ATP-binding</keyword>
<dbReference type="EMBL" id="CDHN01000005">
    <property type="protein sequence ID" value="CEJ92769.1"/>
    <property type="molecule type" value="Genomic_DNA"/>
</dbReference>
<name>A0A0A1TDE6_9HYPO</name>
<evidence type="ECO:0000256" key="6">
    <source>
        <dbReference type="ARBA" id="ARBA00022840"/>
    </source>
</evidence>
<evidence type="ECO:0000259" key="9">
    <source>
        <dbReference type="PROSITE" id="PS50011"/>
    </source>
</evidence>
<evidence type="ECO:0000256" key="2">
    <source>
        <dbReference type="ARBA" id="ARBA00022527"/>
    </source>
</evidence>
<dbReference type="AlphaFoldDB" id="A0A0A1TDE6"/>
<evidence type="ECO:0000313" key="10">
    <source>
        <dbReference type="EMBL" id="CEJ92769.1"/>
    </source>
</evidence>
<dbReference type="Proteomes" id="UP000039046">
    <property type="component" value="Unassembled WGS sequence"/>
</dbReference>
<dbReference type="PROSITE" id="PS50011">
    <property type="entry name" value="PROTEIN_KINASE_DOM"/>
    <property type="match status" value="1"/>
</dbReference>
<dbReference type="PANTHER" id="PTHR47634">
    <property type="entry name" value="PROTEIN KINASE DOMAIN-CONTAINING PROTEIN-RELATED"/>
    <property type="match status" value="1"/>
</dbReference>
<dbReference type="GO" id="GO:0005737">
    <property type="term" value="C:cytoplasm"/>
    <property type="evidence" value="ECO:0007669"/>
    <property type="project" value="TreeGrafter"/>
</dbReference>
<evidence type="ECO:0000256" key="8">
    <source>
        <dbReference type="ARBA" id="ARBA00048679"/>
    </source>
</evidence>
<dbReference type="SUPFAM" id="SSF56112">
    <property type="entry name" value="Protein kinase-like (PK-like)"/>
    <property type="match status" value="1"/>
</dbReference>
<dbReference type="GO" id="GO:0005524">
    <property type="term" value="F:ATP binding"/>
    <property type="evidence" value="ECO:0007669"/>
    <property type="project" value="UniProtKB-KW"/>
</dbReference>
<gene>
    <name evidence="10" type="ORF">VHEMI08399</name>
</gene>
<dbReference type="InterPro" id="IPR011009">
    <property type="entry name" value="Kinase-like_dom_sf"/>
</dbReference>
<comment type="catalytic activity">
    <reaction evidence="7">
        <text>L-threonyl-[protein] + ATP = O-phospho-L-threonyl-[protein] + ADP + H(+)</text>
        <dbReference type="Rhea" id="RHEA:46608"/>
        <dbReference type="Rhea" id="RHEA-COMP:11060"/>
        <dbReference type="Rhea" id="RHEA-COMP:11605"/>
        <dbReference type="ChEBI" id="CHEBI:15378"/>
        <dbReference type="ChEBI" id="CHEBI:30013"/>
        <dbReference type="ChEBI" id="CHEBI:30616"/>
        <dbReference type="ChEBI" id="CHEBI:61977"/>
        <dbReference type="ChEBI" id="CHEBI:456216"/>
        <dbReference type="EC" id="2.7.11.1"/>
    </reaction>
</comment>
<dbReference type="GO" id="GO:0004674">
    <property type="term" value="F:protein serine/threonine kinase activity"/>
    <property type="evidence" value="ECO:0007669"/>
    <property type="project" value="UniProtKB-KW"/>
</dbReference>
<evidence type="ECO:0000256" key="7">
    <source>
        <dbReference type="ARBA" id="ARBA00047899"/>
    </source>
</evidence>
<proteinExistence type="predicted"/>
<dbReference type="InterPro" id="IPR051334">
    <property type="entry name" value="SRPK"/>
</dbReference>
<keyword evidence="3" id="KW-0808">Transferase</keyword>
<dbReference type="Gene3D" id="1.10.510.10">
    <property type="entry name" value="Transferase(Phosphotransferase) domain 1"/>
    <property type="match status" value="1"/>
</dbReference>
<organism evidence="10 11">
    <name type="scientific">[Torrubiella] hemipterigena</name>
    <dbReference type="NCBI Taxonomy" id="1531966"/>
    <lineage>
        <taxon>Eukaryota</taxon>
        <taxon>Fungi</taxon>
        <taxon>Dikarya</taxon>
        <taxon>Ascomycota</taxon>
        <taxon>Pezizomycotina</taxon>
        <taxon>Sordariomycetes</taxon>
        <taxon>Hypocreomycetidae</taxon>
        <taxon>Hypocreales</taxon>
        <taxon>Clavicipitaceae</taxon>
        <taxon>Clavicipitaceae incertae sedis</taxon>
        <taxon>'Torrubiella' clade</taxon>
    </lineage>
</organism>
<dbReference type="OrthoDB" id="4936864at2759"/>
<dbReference type="Pfam" id="PF00069">
    <property type="entry name" value="Pkinase"/>
    <property type="match status" value="1"/>
</dbReference>
<comment type="catalytic activity">
    <reaction evidence="8">
        <text>L-seryl-[protein] + ATP = O-phospho-L-seryl-[protein] + ADP + H(+)</text>
        <dbReference type="Rhea" id="RHEA:17989"/>
        <dbReference type="Rhea" id="RHEA-COMP:9863"/>
        <dbReference type="Rhea" id="RHEA-COMP:11604"/>
        <dbReference type="ChEBI" id="CHEBI:15378"/>
        <dbReference type="ChEBI" id="CHEBI:29999"/>
        <dbReference type="ChEBI" id="CHEBI:30616"/>
        <dbReference type="ChEBI" id="CHEBI:83421"/>
        <dbReference type="ChEBI" id="CHEBI:456216"/>
        <dbReference type="EC" id="2.7.11.1"/>
    </reaction>
</comment>
<accession>A0A0A1TDE6</accession>
<dbReference type="Gene3D" id="3.30.200.20">
    <property type="entry name" value="Phosphorylase Kinase, domain 1"/>
    <property type="match status" value="1"/>
</dbReference>
<feature type="domain" description="Protein kinase" evidence="9">
    <location>
        <begin position="1"/>
        <end position="294"/>
    </location>
</feature>
<dbReference type="PANTHER" id="PTHR47634:SF9">
    <property type="entry name" value="PROTEIN KINASE DOMAIN-CONTAINING PROTEIN-RELATED"/>
    <property type="match status" value="1"/>
</dbReference>
<dbReference type="SMART" id="SM00220">
    <property type="entry name" value="S_TKc"/>
    <property type="match status" value="1"/>
</dbReference>
<dbReference type="GO" id="GO:0000245">
    <property type="term" value="P:spliceosomal complex assembly"/>
    <property type="evidence" value="ECO:0007669"/>
    <property type="project" value="TreeGrafter"/>
</dbReference>